<dbReference type="Proteomes" id="UP000199409">
    <property type="component" value="Unassembled WGS sequence"/>
</dbReference>
<keyword evidence="1" id="KW-1277">Toxin-antitoxin system</keyword>
<evidence type="ECO:0000313" key="3">
    <source>
        <dbReference type="EMBL" id="SEA76782.1"/>
    </source>
</evidence>
<proteinExistence type="inferred from homology"/>
<dbReference type="InterPro" id="IPR035093">
    <property type="entry name" value="RelE/ParE_toxin_dom_sf"/>
</dbReference>
<dbReference type="PIRSF" id="PIRSF029218">
    <property type="entry name" value="ParE"/>
    <property type="match status" value="1"/>
</dbReference>
<accession>A0A1H4DX51</accession>
<keyword evidence="4" id="KW-1185">Reference proteome</keyword>
<dbReference type="RefSeq" id="WP_092350502.1">
    <property type="nucleotide sequence ID" value="NZ_FNQN01000012.1"/>
</dbReference>
<dbReference type="InterPro" id="IPR007712">
    <property type="entry name" value="RelE/ParE_toxin"/>
</dbReference>
<gene>
    <name evidence="3" type="ORF">SAMN05660420_03106</name>
</gene>
<dbReference type="EMBL" id="FNQN01000012">
    <property type="protein sequence ID" value="SEA76782.1"/>
    <property type="molecule type" value="Genomic_DNA"/>
</dbReference>
<name>A0A1H4DX51_9BACT</name>
<dbReference type="Pfam" id="PF05016">
    <property type="entry name" value="ParE_toxin"/>
    <property type="match status" value="1"/>
</dbReference>
<organism evidence="3 4">
    <name type="scientific">Desulfuromusa kysingii</name>
    <dbReference type="NCBI Taxonomy" id="37625"/>
    <lineage>
        <taxon>Bacteria</taxon>
        <taxon>Pseudomonadati</taxon>
        <taxon>Thermodesulfobacteriota</taxon>
        <taxon>Desulfuromonadia</taxon>
        <taxon>Desulfuromonadales</taxon>
        <taxon>Geopsychrobacteraceae</taxon>
        <taxon>Desulfuromusa</taxon>
    </lineage>
</organism>
<dbReference type="InterPro" id="IPR028344">
    <property type="entry name" value="ParE1/4"/>
</dbReference>
<evidence type="ECO:0000313" key="4">
    <source>
        <dbReference type="Proteomes" id="UP000199409"/>
    </source>
</evidence>
<dbReference type="AlphaFoldDB" id="A0A1H4DX51"/>
<dbReference type="OrthoDB" id="5457915at2"/>
<reference evidence="3 4" key="1">
    <citation type="submission" date="2016-10" db="EMBL/GenBank/DDBJ databases">
        <authorList>
            <person name="de Groot N.N."/>
        </authorList>
    </citation>
    <scope>NUCLEOTIDE SEQUENCE [LARGE SCALE GENOMIC DNA]</scope>
    <source>
        <strain evidence="3 4">DSM 7343</strain>
    </source>
</reference>
<evidence type="ECO:0000256" key="1">
    <source>
        <dbReference type="ARBA" id="ARBA00022649"/>
    </source>
</evidence>
<protein>
    <recommendedName>
        <fullName evidence="2">Toxin</fullName>
    </recommendedName>
</protein>
<evidence type="ECO:0000256" key="2">
    <source>
        <dbReference type="PIRNR" id="PIRNR029218"/>
    </source>
</evidence>
<sequence>MIQVILSPKAKSDLSDIWEYTLSEWGIDQAEKYVRELWAAMQEKGVDLSTSTDITDVRKGYRKIRSGSHIIFFKLTSEGIDVIRIIHQRMDFERHL</sequence>
<comment type="similarity">
    <text evidence="2">Belongs to the RelE toxin family.</text>
</comment>
<dbReference type="Gene3D" id="3.30.2310.20">
    <property type="entry name" value="RelE-like"/>
    <property type="match status" value="1"/>
</dbReference>